<keyword evidence="7" id="KW-0066">ATP synthesis</keyword>
<keyword evidence="6" id="KW-0139">CF(1)</keyword>
<dbReference type="InterPro" id="IPR038376">
    <property type="entry name" value="ATP_synth_asu_C_sf"/>
</dbReference>
<accession>A0A645BXA8</accession>
<keyword evidence="1" id="KW-0813">Transport</keyword>
<evidence type="ECO:0000256" key="1">
    <source>
        <dbReference type="ARBA" id="ARBA00022448"/>
    </source>
</evidence>
<keyword evidence="4" id="KW-0406">Ion transport</keyword>
<evidence type="ECO:0000259" key="8">
    <source>
        <dbReference type="Pfam" id="PF00306"/>
    </source>
</evidence>
<dbReference type="EMBL" id="VSSQ01023302">
    <property type="protein sequence ID" value="MPM70146.1"/>
    <property type="molecule type" value="Genomic_DNA"/>
</dbReference>
<dbReference type="SUPFAM" id="SSF47917">
    <property type="entry name" value="C-terminal domain of alpha and beta subunits of F1 ATP synthase"/>
    <property type="match status" value="1"/>
</dbReference>
<dbReference type="GO" id="GO:0046933">
    <property type="term" value="F:proton-transporting ATP synthase activity, rotational mechanism"/>
    <property type="evidence" value="ECO:0007669"/>
    <property type="project" value="InterPro"/>
</dbReference>
<evidence type="ECO:0000256" key="5">
    <source>
        <dbReference type="ARBA" id="ARBA00023136"/>
    </source>
</evidence>
<keyword evidence="2" id="KW-0547">Nucleotide-binding</keyword>
<protein>
    <submittedName>
        <fullName evidence="9">ATP synthase subunit alpha</fullName>
    </submittedName>
</protein>
<comment type="caution">
    <text evidence="9">The sequence shown here is derived from an EMBL/GenBank/DDBJ whole genome shotgun (WGS) entry which is preliminary data.</text>
</comment>
<dbReference type="PANTHER" id="PTHR48082">
    <property type="entry name" value="ATP SYNTHASE SUBUNIT ALPHA, MITOCHONDRIAL"/>
    <property type="match status" value="1"/>
</dbReference>
<dbReference type="Pfam" id="PF00306">
    <property type="entry name" value="ATP-synt_ab_C"/>
    <property type="match status" value="1"/>
</dbReference>
<dbReference type="AlphaFoldDB" id="A0A645BXA8"/>
<evidence type="ECO:0000256" key="3">
    <source>
        <dbReference type="ARBA" id="ARBA00022840"/>
    </source>
</evidence>
<dbReference type="GO" id="GO:0043531">
    <property type="term" value="F:ADP binding"/>
    <property type="evidence" value="ECO:0007669"/>
    <property type="project" value="TreeGrafter"/>
</dbReference>
<feature type="domain" description="ATP synthase alpha subunit C-terminal" evidence="8">
    <location>
        <begin position="24"/>
        <end position="147"/>
    </location>
</feature>
<evidence type="ECO:0000256" key="4">
    <source>
        <dbReference type="ARBA" id="ARBA00023065"/>
    </source>
</evidence>
<evidence type="ECO:0000256" key="2">
    <source>
        <dbReference type="ARBA" id="ARBA00022741"/>
    </source>
</evidence>
<dbReference type="GO" id="GO:0005524">
    <property type="term" value="F:ATP binding"/>
    <property type="evidence" value="ECO:0007669"/>
    <property type="project" value="UniProtKB-KW"/>
</dbReference>
<organism evidence="9">
    <name type="scientific">bioreactor metagenome</name>
    <dbReference type="NCBI Taxonomy" id="1076179"/>
    <lineage>
        <taxon>unclassified sequences</taxon>
        <taxon>metagenomes</taxon>
        <taxon>ecological metagenomes</taxon>
    </lineage>
</organism>
<dbReference type="InterPro" id="IPR000793">
    <property type="entry name" value="ATP_synth_asu_C"/>
</dbReference>
<gene>
    <name evidence="9" type="primary">atpA_36</name>
    <name evidence="9" type="ORF">SDC9_117099</name>
</gene>
<dbReference type="CDD" id="cd18113">
    <property type="entry name" value="ATP-synt_F1_alpha_C"/>
    <property type="match status" value="1"/>
</dbReference>
<dbReference type="FunFam" id="1.20.150.20:FF:000001">
    <property type="entry name" value="ATP synthase subunit alpha"/>
    <property type="match status" value="1"/>
</dbReference>
<dbReference type="GO" id="GO:0045259">
    <property type="term" value="C:proton-transporting ATP synthase complex"/>
    <property type="evidence" value="ECO:0007669"/>
    <property type="project" value="UniProtKB-KW"/>
</dbReference>
<dbReference type="PROSITE" id="PS00152">
    <property type="entry name" value="ATPASE_ALPHA_BETA"/>
    <property type="match status" value="1"/>
</dbReference>
<evidence type="ECO:0000256" key="6">
    <source>
        <dbReference type="ARBA" id="ARBA00023196"/>
    </source>
</evidence>
<name>A0A645BXA8_9ZZZZ</name>
<dbReference type="InterPro" id="IPR020003">
    <property type="entry name" value="ATPase_a/bsu_AS"/>
</dbReference>
<dbReference type="PANTHER" id="PTHR48082:SF2">
    <property type="entry name" value="ATP SYNTHASE SUBUNIT ALPHA, MITOCHONDRIAL"/>
    <property type="match status" value="1"/>
</dbReference>
<keyword evidence="3" id="KW-0067">ATP-binding</keyword>
<keyword evidence="5" id="KW-0472">Membrane</keyword>
<dbReference type="Gene3D" id="1.20.150.20">
    <property type="entry name" value="ATP synthase alpha/beta chain, C-terminal domain"/>
    <property type="match status" value="1"/>
</dbReference>
<dbReference type="InterPro" id="IPR005294">
    <property type="entry name" value="ATP_synth_F1_asu"/>
</dbReference>
<evidence type="ECO:0000313" key="9">
    <source>
        <dbReference type="EMBL" id="MPM70146.1"/>
    </source>
</evidence>
<evidence type="ECO:0000256" key="7">
    <source>
        <dbReference type="ARBA" id="ARBA00023310"/>
    </source>
</evidence>
<reference evidence="9" key="1">
    <citation type="submission" date="2019-08" db="EMBL/GenBank/DDBJ databases">
        <authorList>
            <person name="Kucharzyk K."/>
            <person name="Murdoch R.W."/>
            <person name="Higgins S."/>
            <person name="Loffler F."/>
        </authorList>
    </citation>
    <scope>NUCLEOTIDE SEQUENCE</scope>
</reference>
<sequence>MFNNGKRPAINVGISVSRVGGNAQIKSMKKVAGTLKIDQAQYQELQAFTKFGGDMDKVTAMTIDKGQKNEQLLIQSPHQPLSVEKQIAILYCGTKGLLTDVPLEKVSEFEKKFLQILELNHRTDVLDELKKGVLNDVVTNILETVAADTKKQL</sequence>
<proteinExistence type="predicted"/>